<dbReference type="Gene3D" id="2.130.10.10">
    <property type="entry name" value="YVTN repeat-like/Quinoprotein amine dehydrogenase"/>
    <property type="match status" value="1"/>
</dbReference>
<name>A0A0V0R9K7_PSEPJ</name>
<dbReference type="EMBL" id="LDAU01000005">
    <property type="protein sequence ID" value="KRX11177.1"/>
    <property type="molecule type" value="Genomic_DNA"/>
</dbReference>
<evidence type="ECO:0000313" key="6">
    <source>
        <dbReference type="Proteomes" id="UP000054937"/>
    </source>
</evidence>
<evidence type="ECO:0000313" key="5">
    <source>
        <dbReference type="EMBL" id="KRX11177.1"/>
    </source>
</evidence>
<comment type="similarity">
    <text evidence="1 4">Belongs to the phosphatase 2A regulatory subunit B family.</text>
</comment>
<comment type="caution">
    <text evidence="5">The sequence shown here is derived from an EMBL/GenBank/DDBJ whole genome shotgun (WGS) entry which is preliminary data.</text>
</comment>
<dbReference type="OrthoDB" id="296073at2759"/>
<keyword evidence="6" id="KW-1185">Reference proteome</keyword>
<dbReference type="PANTHER" id="PTHR11871">
    <property type="entry name" value="PROTEIN PHOSPHATASE PP2A REGULATORY SUBUNIT B"/>
    <property type="match status" value="1"/>
</dbReference>
<dbReference type="InParanoid" id="A0A0V0R9K7"/>
<dbReference type="GO" id="GO:0019888">
    <property type="term" value="F:protein phosphatase regulator activity"/>
    <property type="evidence" value="ECO:0007669"/>
    <property type="project" value="InterPro"/>
</dbReference>
<dbReference type="InterPro" id="IPR015943">
    <property type="entry name" value="WD40/YVTN_repeat-like_dom_sf"/>
</dbReference>
<dbReference type="SUPFAM" id="SSF50978">
    <property type="entry name" value="WD40 repeat-like"/>
    <property type="match status" value="1"/>
</dbReference>
<sequence>MKQNGISKIDWKFTQVFGDKASSEKVQEEDIISAIQFDNTGKYLSLGDRAGRLIVFEMYQHSKSKRVEYQYLTELQSHTREFDYLKSTDIEEKINQICWLNTQGKNMYCLTTNDKTIKLWKISERNIKKIVKSSSNKDYSMPKLQTVESGIMPTIRKVYPNLHTYHINQISTSQNEDFMLSSDDLRVYLWSLEQPNKAFIAVDLKPDNLDELSEVITSSQFHPIQDNQFLYTTSKGIAKIGDMRQSGICDNTAITLSEKEDPSKKNFFTEIVASISDATFSKNGRYIFSRDFLNVKVWDVNMANKPVVTIPIFEPLKSKLCELYENECIFDKFSIQSSPCGNYFTTGNFNSSFHVIDRFGENNLQFELNFNKKTMIKQIPQKYFENLGPNYEFSRKVLKSAYHPNQHIIAAASLNCLFFYSGSVQSQ</sequence>
<dbReference type="PIRSF" id="PIRSF037309">
    <property type="entry name" value="PP2A_PR55"/>
    <property type="match status" value="1"/>
</dbReference>
<dbReference type="GO" id="GO:0000159">
    <property type="term" value="C:protein phosphatase type 2A complex"/>
    <property type="evidence" value="ECO:0007669"/>
    <property type="project" value="UniProtKB-UniRule"/>
</dbReference>
<dbReference type="SMART" id="SM00320">
    <property type="entry name" value="WD40"/>
    <property type="match status" value="5"/>
</dbReference>
<proteinExistence type="inferred from homology"/>
<evidence type="ECO:0000256" key="4">
    <source>
        <dbReference type="RuleBase" id="RU331113"/>
    </source>
</evidence>
<protein>
    <recommendedName>
        <fullName evidence="4">Serine/threonine-protein phosphatase 2A 55 kDa regulatory subunit B</fullName>
    </recommendedName>
</protein>
<gene>
    <name evidence="5" type="ORF">PPERSA_10109</name>
</gene>
<accession>A0A0V0R9K7</accession>
<dbReference type="OMA" id="NQIKWCR"/>
<organism evidence="5 6">
    <name type="scientific">Pseudocohnilembus persalinus</name>
    <name type="common">Ciliate</name>
    <dbReference type="NCBI Taxonomy" id="266149"/>
    <lineage>
        <taxon>Eukaryota</taxon>
        <taxon>Sar</taxon>
        <taxon>Alveolata</taxon>
        <taxon>Ciliophora</taxon>
        <taxon>Intramacronucleata</taxon>
        <taxon>Oligohymenophorea</taxon>
        <taxon>Scuticociliatia</taxon>
        <taxon>Philasterida</taxon>
        <taxon>Pseudocohnilembidae</taxon>
        <taxon>Pseudocohnilembus</taxon>
    </lineage>
</organism>
<evidence type="ECO:0000256" key="2">
    <source>
        <dbReference type="ARBA" id="ARBA00022574"/>
    </source>
</evidence>
<evidence type="ECO:0000256" key="1">
    <source>
        <dbReference type="ARBA" id="ARBA00008259"/>
    </source>
</evidence>
<dbReference type="InterPro" id="IPR000009">
    <property type="entry name" value="PP2A_PR55"/>
</dbReference>
<evidence type="ECO:0000256" key="3">
    <source>
        <dbReference type="ARBA" id="ARBA00022737"/>
    </source>
</evidence>
<keyword evidence="3 4" id="KW-0677">Repeat</keyword>
<dbReference type="InterPro" id="IPR001680">
    <property type="entry name" value="WD40_rpt"/>
</dbReference>
<dbReference type="PRINTS" id="PR00600">
    <property type="entry name" value="PP2APR55"/>
</dbReference>
<dbReference type="AlphaFoldDB" id="A0A0V0R9K7"/>
<reference evidence="5 6" key="1">
    <citation type="journal article" date="2015" name="Sci. Rep.">
        <title>Genome of the facultative scuticociliatosis pathogen Pseudocohnilembus persalinus provides insight into its virulence through horizontal gene transfer.</title>
        <authorList>
            <person name="Xiong J."/>
            <person name="Wang G."/>
            <person name="Cheng J."/>
            <person name="Tian M."/>
            <person name="Pan X."/>
            <person name="Warren A."/>
            <person name="Jiang C."/>
            <person name="Yuan D."/>
            <person name="Miao W."/>
        </authorList>
    </citation>
    <scope>NUCLEOTIDE SEQUENCE [LARGE SCALE GENOMIC DNA]</scope>
    <source>
        <strain evidence="5">36N120E</strain>
    </source>
</reference>
<dbReference type="InterPro" id="IPR036322">
    <property type="entry name" value="WD40_repeat_dom_sf"/>
</dbReference>
<dbReference type="Proteomes" id="UP000054937">
    <property type="component" value="Unassembled WGS sequence"/>
</dbReference>
<keyword evidence="2 4" id="KW-0853">WD repeat</keyword>